<feature type="transmembrane region" description="Helical" evidence="3">
    <location>
        <begin position="463"/>
        <end position="483"/>
    </location>
</feature>
<feature type="region of interest" description="Disordered" evidence="2">
    <location>
        <begin position="284"/>
        <end position="303"/>
    </location>
</feature>
<organism evidence="5 6">
    <name type="scientific">Stylosanthes scabra</name>
    <dbReference type="NCBI Taxonomy" id="79078"/>
    <lineage>
        <taxon>Eukaryota</taxon>
        <taxon>Viridiplantae</taxon>
        <taxon>Streptophyta</taxon>
        <taxon>Embryophyta</taxon>
        <taxon>Tracheophyta</taxon>
        <taxon>Spermatophyta</taxon>
        <taxon>Magnoliopsida</taxon>
        <taxon>eudicotyledons</taxon>
        <taxon>Gunneridae</taxon>
        <taxon>Pentapetalae</taxon>
        <taxon>rosids</taxon>
        <taxon>fabids</taxon>
        <taxon>Fabales</taxon>
        <taxon>Fabaceae</taxon>
        <taxon>Papilionoideae</taxon>
        <taxon>50 kb inversion clade</taxon>
        <taxon>dalbergioids sensu lato</taxon>
        <taxon>Dalbergieae</taxon>
        <taxon>Pterocarpus clade</taxon>
        <taxon>Stylosanthes</taxon>
    </lineage>
</organism>
<keyword evidence="6" id="KW-1185">Reference proteome</keyword>
<dbReference type="SMART" id="SM00248">
    <property type="entry name" value="ANK"/>
    <property type="match status" value="5"/>
</dbReference>
<feature type="transmembrane region" description="Helical" evidence="3">
    <location>
        <begin position="503"/>
        <end position="527"/>
    </location>
</feature>
<name>A0ABU6T6Z6_9FABA</name>
<evidence type="ECO:0000256" key="2">
    <source>
        <dbReference type="SAM" id="MobiDB-lite"/>
    </source>
</evidence>
<dbReference type="Pfam" id="PF13962">
    <property type="entry name" value="PGG"/>
    <property type="match status" value="1"/>
</dbReference>
<reference evidence="5 6" key="1">
    <citation type="journal article" date="2023" name="Plants (Basel)">
        <title>Bridging the Gap: Combining Genomics and Transcriptomics Approaches to Understand Stylosanthes scabra, an Orphan Legume from the Brazilian Caatinga.</title>
        <authorList>
            <person name="Ferreira-Neto J.R.C."/>
            <person name="da Silva M.D."/>
            <person name="Binneck E."/>
            <person name="de Melo N.F."/>
            <person name="da Silva R.H."/>
            <person name="de Melo A.L.T.M."/>
            <person name="Pandolfi V."/>
            <person name="Bustamante F.O."/>
            <person name="Brasileiro-Vidal A.C."/>
            <person name="Benko-Iseppon A.M."/>
        </authorList>
    </citation>
    <scope>NUCLEOTIDE SEQUENCE [LARGE SCALE GENOMIC DNA]</scope>
    <source>
        <tissue evidence="5">Leaves</tissue>
    </source>
</reference>
<dbReference type="PANTHER" id="PTHR24177:SF215">
    <property type="entry name" value="PGG DOMAIN-CONTAINING PROTEIN"/>
    <property type="match status" value="1"/>
</dbReference>
<dbReference type="SUPFAM" id="SSF48403">
    <property type="entry name" value="Ankyrin repeat"/>
    <property type="match status" value="2"/>
</dbReference>
<proteinExistence type="predicted"/>
<dbReference type="Pfam" id="PF00023">
    <property type="entry name" value="Ank"/>
    <property type="match status" value="1"/>
</dbReference>
<keyword evidence="3" id="KW-0472">Membrane</keyword>
<feature type="compositionally biased region" description="Basic and acidic residues" evidence="2">
    <location>
        <begin position="292"/>
        <end position="303"/>
    </location>
</feature>
<dbReference type="InterPro" id="IPR002110">
    <property type="entry name" value="Ankyrin_rpt"/>
</dbReference>
<protein>
    <recommendedName>
        <fullName evidence="4">PGG domain-containing protein</fullName>
    </recommendedName>
</protein>
<dbReference type="InterPro" id="IPR036770">
    <property type="entry name" value="Ankyrin_rpt-contain_sf"/>
</dbReference>
<sequence>MEEAQRAALLRKWNDFKKFFANNKQALTKSMDIGLNTAFHVAVALASTRDAKLLKELLEMVSEEERWHALRKANGDGDTLLHVAAANCKELDVVELVLGYDKVVQPPLEDEETETDSEEKKKALLELKNDYDETPIFTAAKEGNLKMLQHVAKFVSAAELRKHFYRGVEKTSILHIAIIGQHFVLPEYEYEDFDHESIHDLRQGTESSNEGEGNGNNGNAHTSEWRVIDEISQRKKQHKLVLHLTKLLVPKDYSWKQSNIKEHRQRTVSVIPIFERSVSQRKRLIQKKRDRRHDEKSGAPKQEADVNATIISKSPTPLLLAASTGNVEIVEHIIEQHPDAINHVGEKELDVLQVAVMTRQLEVFEFLRNCCGTSIMKKLAGRIGQDGRTVLHYVAGMKYYKRRHEAGVVYELQEELLWFERVKEITPSYLEMHCNEENQTGKDVFETEHDGMLKSAQEWLKQTSQSCSAVGVLVATVVFAAIYQVPGGTDNNGIPKLIGSSDFLFFTIMDVLALGSSLSSVVMFLSILSSPFDMWEFRSSLPRRLSLGFIMLFLALITTMMSFAATILLTVNASLRNKTWSANLLYSVAFIPVTIFALMQFPLIRTFKRAATQLWTLFINLVPYRVIKSTRRSEKRRFRRSLVDKVEHF</sequence>
<feature type="domain" description="PGG" evidence="4">
    <location>
        <begin position="458"/>
        <end position="568"/>
    </location>
</feature>
<gene>
    <name evidence="5" type="ORF">PIB30_016150</name>
</gene>
<comment type="caution">
    <text evidence="5">The sequence shown here is derived from an EMBL/GenBank/DDBJ whole genome shotgun (WGS) entry which is preliminary data.</text>
</comment>
<keyword evidence="3" id="KW-1133">Transmembrane helix</keyword>
<dbReference type="InterPro" id="IPR026961">
    <property type="entry name" value="PGG_dom"/>
</dbReference>
<comment type="subcellular location">
    <subcellularLocation>
        <location evidence="1">Cell membrane</location>
        <topology evidence="1">Peripheral membrane protein</topology>
        <orientation evidence="1">Cytoplasmic side</orientation>
    </subcellularLocation>
</comment>
<dbReference type="Proteomes" id="UP001341840">
    <property type="component" value="Unassembled WGS sequence"/>
</dbReference>
<dbReference type="PANTHER" id="PTHR24177">
    <property type="entry name" value="CASKIN"/>
    <property type="match status" value="1"/>
</dbReference>
<dbReference type="Gene3D" id="1.25.40.20">
    <property type="entry name" value="Ankyrin repeat-containing domain"/>
    <property type="match status" value="2"/>
</dbReference>
<keyword evidence="3" id="KW-0812">Transmembrane</keyword>
<evidence type="ECO:0000256" key="3">
    <source>
        <dbReference type="SAM" id="Phobius"/>
    </source>
</evidence>
<evidence type="ECO:0000259" key="4">
    <source>
        <dbReference type="Pfam" id="PF13962"/>
    </source>
</evidence>
<accession>A0ABU6T6Z6</accession>
<evidence type="ECO:0000313" key="5">
    <source>
        <dbReference type="EMBL" id="MED6144482.1"/>
    </source>
</evidence>
<feature type="transmembrane region" description="Helical" evidence="3">
    <location>
        <begin position="547"/>
        <end position="571"/>
    </location>
</feature>
<feature type="transmembrane region" description="Helical" evidence="3">
    <location>
        <begin position="583"/>
        <end position="604"/>
    </location>
</feature>
<evidence type="ECO:0000313" key="6">
    <source>
        <dbReference type="Proteomes" id="UP001341840"/>
    </source>
</evidence>
<dbReference type="EMBL" id="JASCZI010090666">
    <property type="protein sequence ID" value="MED6144482.1"/>
    <property type="molecule type" value="Genomic_DNA"/>
</dbReference>
<feature type="region of interest" description="Disordered" evidence="2">
    <location>
        <begin position="201"/>
        <end position="223"/>
    </location>
</feature>
<evidence type="ECO:0000256" key="1">
    <source>
        <dbReference type="ARBA" id="ARBA00004413"/>
    </source>
</evidence>